<keyword evidence="2" id="KW-1133">Transmembrane helix</keyword>
<evidence type="ECO:0000256" key="2">
    <source>
        <dbReference type="SAM" id="Phobius"/>
    </source>
</evidence>
<feature type="region of interest" description="Disordered" evidence="1">
    <location>
        <begin position="156"/>
        <end position="191"/>
    </location>
</feature>
<evidence type="ECO:0000256" key="1">
    <source>
        <dbReference type="SAM" id="MobiDB-lite"/>
    </source>
</evidence>
<proteinExistence type="predicted"/>
<feature type="region of interest" description="Disordered" evidence="1">
    <location>
        <begin position="1"/>
        <end position="120"/>
    </location>
</feature>
<feature type="transmembrane region" description="Helical" evidence="2">
    <location>
        <begin position="128"/>
        <end position="149"/>
    </location>
</feature>
<dbReference type="Proteomes" id="UP001551176">
    <property type="component" value="Unassembled WGS sequence"/>
</dbReference>
<feature type="compositionally biased region" description="Basic and acidic residues" evidence="1">
    <location>
        <begin position="172"/>
        <end position="191"/>
    </location>
</feature>
<evidence type="ECO:0000313" key="4">
    <source>
        <dbReference type="EMBL" id="MEU6825703.1"/>
    </source>
</evidence>
<feature type="compositionally biased region" description="Low complexity" evidence="1">
    <location>
        <begin position="63"/>
        <end position="91"/>
    </location>
</feature>
<accession>A0ABV3BXG6</accession>
<dbReference type="InterPro" id="IPR008979">
    <property type="entry name" value="Galactose-bd-like_sf"/>
</dbReference>
<organism evidence="4 5">
    <name type="scientific">Streptomyces atriruber</name>
    <dbReference type="NCBI Taxonomy" id="545121"/>
    <lineage>
        <taxon>Bacteria</taxon>
        <taxon>Bacillati</taxon>
        <taxon>Actinomycetota</taxon>
        <taxon>Actinomycetes</taxon>
        <taxon>Kitasatosporales</taxon>
        <taxon>Streptomycetaceae</taxon>
        <taxon>Streptomyces</taxon>
    </lineage>
</organism>
<comment type="caution">
    <text evidence="4">The sequence shown here is derived from an EMBL/GenBank/DDBJ whole genome shotgun (WGS) entry which is preliminary data.</text>
</comment>
<dbReference type="InterPro" id="IPR005084">
    <property type="entry name" value="CBM6"/>
</dbReference>
<evidence type="ECO:0000313" key="5">
    <source>
        <dbReference type="Proteomes" id="UP001551176"/>
    </source>
</evidence>
<feature type="domain" description="CBM6" evidence="3">
    <location>
        <begin position="188"/>
        <end position="325"/>
    </location>
</feature>
<keyword evidence="5" id="KW-1185">Reference proteome</keyword>
<evidence type="ECO:0000259" key="3">
    <source>
        <dbReference type="PROSITE" id="PS51175"/>
    </source>
</evidence>
<dbReference type="SUPFAM" id="SSF49785">
    <property type="entry name" value="Galactose-binding domain-like"/>
    <property type="match status" value="1"/>
</dbReference>
<dbReference type="EMBL" id="JBEYXV010000022">
    <property type="protein sequence ID" value="MEU6825703.1"/>
    <property type="molecule type" value="Genomic_DNA"/>
</dbReference>
<reference evidence="4 5" key="1">
    <citation type="submission" date="2024-06" db="EMBL/GenBank/DDBJ databases">
        <title>The Natural Products Discovery Center: Release of the First 8490 Sequenced Strains for Exploring Actinobacteria Biosynthetic Diversity.</title>
        <authorList>
            <person name="Kalkreuter E."/>
            <person name="Kautsar S.A."/>
            <person name="Yang D."/>
            <person name="Bader C.D."/>
            <person name="Teijaro C.N."/>
            <person name="Fluegel L."/>
            <person name="Davis C.M."/>
            <person name="Simpson J.R."/>
            <person name="Lauterbach L."/>
            <person name="Steele A.D."/>
            <person name="Gui C."/>
            <person name="Meng S."/>
            <person name="Li G."/>
            <person name="Viehrig K."/>
            <person name="Ye F."/>
            <person name="Su P."/>
            <person name="Kiefer A.F."/>
            <person name="Nichols A."/>
            <person name="Cepeda A.J."/>
            <person name="Yan W."/>
            <person name="Fan B."/>
            <person name="Jiang Y."/>
            <person name="Adhikari A."/>
            <person name="Zheng C.-J."/>
            <person name="Schuster L."/>
            <person name="Cowan T.M."/>
            <person name="Smanski M.J."/>
            <person name="Chevrette M.G."/>
            <person name="De Carvalho L.P.S."/>
            <person name="Shen B."/>
        </authorList>
    </citation>
    <scope>NUCLEOTIDE SEQUENCE [LARGE SCALE GENOMIC DNA]</scope>
    <source>
        <strain evidence="4 5">NPDC046838</strain>
    </source>
</reference>
<gene>
    <name evidence="4" type="ORF">ABZ921_34255</name>
</gene>
<protein>
    <submittedName>
        <fullName evidence="4">Carbohydrate-binding protein</fullName>
    </submittedName>
</protein>
<sequence>MTPGNNGENTPSAPQGDDDPFGYLYEDGQAAGATPPSGGGGYGYPGPRSSYNQVRAVGDRRPAYGQQTYGGQQAYGQQVPQQTQQQAYGQPNAHYTAPEAQPGGAPVASPQYAPADGGRGRGPNTKGLLIAAIAVVAVVAIGIGAAMLFGGGDDKKDGADAGGKPSQAESVRPSEKPEKKPDKKVELPETDAKALKLEGGTSTASDVKGAKAAGGVYVAGFDKVGAQVTWTVNGIPKAGAYSLRVNYGVPGKDSNATILVNGKKQTRPLNMKNFAHGEEGNWEKGWTNTWAVVQLTKGTNTVTLTCAQSDLCGTTGANIDQMWLVEGSNG</sequence>
<keyword evidence="2" id="KW-0812">Transmembrane</keyword>
<dbReference type="PROSITE" id="PS51175">
    <property type="entry name" value="CBM6"/>
    <property type="match status" value="1"/>
</dbReference>
<keyword evidence="2" id="KW-0472">Membrane</keyword>
<feature type="compositionally biased region" description="Polar residues" evidence="1">
    <location>
        <begin position="1"/>
        <end position="13"/>
    </location>
</feature>
<name>A0ABV3BXG6_9ACTN</name>
<dbReference type="Gene3D" id="2.60.120.260">
    <property type="entry name" value="Galactose-binding domain-like"/>
    <property type="match status" value="1"/>
</dbReference>
<dbReference type="RefSeq" id="WP_359356399.1">
    <property type="nucleotide sequence ID" value="NZ_JBEYXV010000022.1"/>
</dbReference>